<evidence type="ECO:0000313" key="8">
    <source>
        <dbReference type="Proteomes" id="UP001177160"/>
    </source>
</evidence>
<dbReference type="Proteomes" id="UP001177160">
    <property type="component" value="Unassembled WGS sequence"/>
</dbReference>
<name>A0ABT2Y813_9MOLU</name>
<keyword evidence="2" id="KW-0645">Protease</keyword>
<evidence type="ECO:0000256" key="2">
    <source>
        <dbReference type="ARBA" id="ARBA00022670"/>
    </source>
</evidence>
<dbReference type="SUPFAM" id="SSF52743">
    <property type="entry name" value="Subtilisin-like"/>
    <property type="match status" value="1"/>
</dbReference>
<dbReference type="InterPro" id="IPR023828">
    <property type="entry name" value="Peptidase_S8_Ser-AS"/>
</dbReference>
<dbReference type="InterPro" id="IPR000209">
    <property type="entry name" value="Peptidase_S8/S53_dom"/>
</dbReference>
<comment type="caution">
    <text evidence="7">The sequence shown here is derived from an EMBL/GenBank/DDBJ whole genome shotgun (WGS) entry which is preliminary data.</text>
</comment>
<protein>
    <submittedName>
        <fullName evidence="7">S8/S53 family peptidase</fullName>
    </submittedName>
</protein>
<keyword evidence="4" id="KW-0720">Serine protease</keyword>
<dbReference type="PROSITE" id="PS00138">
    <property type="entry name" value="SUBTILASE_SER"/>
    <property type="match status" value="1"/>
</dbReference>
<dbReference type="Gene3D" id="2.60.120.380">
    <property type="match status" value="1"/>
</dbReference>
<reference evidence="7" key="1">
    <citation type="submission" date="2022-09" db="EMBL/GenBank/DDBJ databases">
        <title>Novel Mycoplasma species identified in domestic and wild animals.</title>
        <authorList>
            <person name="Volokhov D.V."/>
            <person name="Furtak V.A."/>
            <person name="Zagorodnyaya T.A."/>
        </authorList>
    </citation>
    <scope>NUCLEOTIDE SEQUENCE</scope>
    <source>
        <strain evidence="7">Oakley</strain>
    </source>
</reference>
<dbReference type="Pfam" id="PF00082">
    <property type="entry name" value="Peptidase_S8"/>
    <property type="match status" value="1"/>
</dbReference>
<dbReference type="EMBL" id="JAOVQM010000007">
    <property type="protein sequence ID" value="MCV2232622.1"/>
    <property type="molecule type" value="Genomic_DNA"/>
</dbReference>
<dbReference type="PANTHER" id="PTHR43806">
    <property type="entry name" value="PEPTIDASE S8"/>
    <property type="match status" value="1"/>
</dbReference>
<comment type="similarity">
    <text evidence="1 5">Belongs to the peptidase S8 family.</text>
</comment>
<accession>A0ABT2Y813</accession>
<dbReference type="PANTHER" id="PTHR43806:SF11">
    <property type="entry name" value="CEREVISIN-RELATED"/>
    <property type="match status" value="1"/>
</dbReference>
<dbReference type="InterPro" id="IPR036852">
    <property type="entry name" value="Peptidase_S8/S53_dom_sf"/>
</dbReference>
<evidence type="ECO:0000256" key="5">
    <source>
        <dbReference type="PROSITE-ProRule" id="PRU01240"/>
    </source>
</evidence>
<dbReference type="CDD" id="cd00306">
    <property type="entry name" value="Peptidases_S8_S53"/>
    <property type="match status" value="1"/>
</dbReference>
<comment type="caution">
    <text evidence="5">Lacks conserved residue(s) required for the propagation of feature annotation.</text>
</comment>
<evidence type="ECO:0000256" key="1">
    <source>
        <dbReference type="ARBA" id="ARBA00011073"/>
    </source>
</evidence>
<dbReference type="Gene3D" id="3.40.50.200">
    <property type="entry name" value="Peptidase S8/S53 domain"/>
    <property type="match status" value="1"/>
</dbReference>
<dbReference type="RefSeq" id="WP_263608811.1">
    <property type="nucleotide sequence ID" value="NZ_JAOVQM010000007.1"/>
</dbReference>
<evidence type="ECO:0000256" key="4">
    <source>
        <dbReference type="ARBA" id="ARBA00022825"/>
    </source>
</evidence>
<sequence>MKKLLLTTIIVLGMTFSLMVNMKNSVVVLGSNNQEEPKDKIVFEGFNLNQSASTDEIQEEVSENGSDIVTVQVQFDYEFASDIRNRISRRTNIDLFIAEQRKQMKDFHLKMNSYLIQELGLEGYENVYPSSYAPFVDFYFEKDVFIQNSEEIVGEIIDDENVSLAYIQNSEEYTDTNIYTAINTIGAYEALVSNEVSGDGVTIGVLENSGIVERKHPNLVGSNLTVRDEWWFSETISSHATMVASVIGGNTGIARDSRLLSVQLVSSPKEEIDWMLDRGVNIINLSWGDLDSTGVYSSQSAYMDYIVRTTFVTIVAAAGNNGTTSKFITNPGLGYNVITVGASNSTGNYRDDYSSYLKQIGPSKPNIVAPSGFTVPNITTILSGTSFAAPIVTGSIALIMESNPELKVYPEKVMALVASSAKMMSMHPTIGIEGYNEEVGAGLFDYKKTVENIPTTFGYINSTGVSGIYKQVYLYVEYGQSVKASVAWLLNSNNTTTIKLTDYDLRLFDPTGRPVASATSSHNNIEVVQYTAHMPGYYRLQIIQNGALANGSDWVSLSYSIR</sequence>
<organism evidence="7 8">
    <name type="scientific">Paracholeplasma manati</name>
    <dbReference type="NCBI Taxonomy" id="591373"/>
    <lineage>
        <taxon>Bacteria</taxon>
        <taxon>Bacillati</taxon>
        <taxon>Mycoplasmatota</taxon>
        <taxon>Mollicutes</taxon>
        <taxon>Acholeplasmatales</taxon>
        <taxon>Acholeplasmataceae</taxon>
        <taxon>Paracholeplasma</taxon>
    </lineage>
</organism>
<feature type="domain" description="Peptidase S8/S53" evidence="6">
    <location>
        <begin position="198"/>
        <end position="442"/>
    </location>
</feature>
<evidence type="ECO:0000313" key="7">
    <source>
        <dbReference type="EMBL" id="MCV2232622.1"/>
    </source>
</evidence>
<gene>
    <name evidence="7" type="ORF">N7548_07300</name>
</gene>
<evidence type="ECO:0000259" key="6">
    <source>
        <dbReference type="Pfam" id="PF00082"/>
    </source>
</evidence>
<keyword evidence="3" id="KW-0378">Hydrolase</keyword>
<dbReference type="PROSITE" id="PS51892">
    <property type="entry name" value="SUBTILASE"/>
    <property type="match status" value="1"/>
</dbReference>
<proteinExistence type="inferred from homology"/>
<keyword evidence="8" id="KW-1185">Reference proteome</keyword>
<evidence type="ECO:0000256" key="3">
    <source>
        <dbReference type="ARBA" id="ARBA00022801"/>
    </source>
</evidence>
<dbReference type="InterPro" id="IPR050131">
    <property type="entry name" value="Peptidase_S8_subtilisin-like"/>
</dbReference>